<dbReference type="Proteomes" id="UP001208570">
    <property type="component" value="Unassembled WGS sequence"/>
</dbReference>
<gene>
    <name evidence="2" type="ORF">LSH36_659g02019</name>
</gene>
<dbReference type="InterPro" id="IPR045545">
    <property type="entry name" value="PHYIP/PHIPL_C"/>
</dbReference>
<organism evidence="2 3">
    <name type="scientific">Paralvinella palmiformis</name>
    <dbReference type="NCBI Taxonomy" id="53620"/>
    <lineage>
        <taxon>Eukaryota</taxon>
        <taxon>Metazoa</taxon>
        <taxon>Spiralia</taxon>
        <taxon>Lophotrochozoa</taxon>
        <taxon>Annelida</taxon>
        <taxon>Polychaeta</taxon>
        <taxon>Sedentaria</taxon>
        <taxon>Canalipalpata</taxon>
        <taxon>Terebellida</taxon>
        <taxon>Terebelliformia</taxon>
        <taxon>Alvinellidae</taxon>
        <taxon>Paralvinella</taxon>
    </lineage>
</organism>
<keyword evidence="3" id="KW-1185">Reference proteome</keyword>
<dbReference type="AlphaFoldDB" id="A0AAD9J449"/>
<accession>A0AAD9J449</accession>
<dbReference type="InterPro" id="IPR042868">
    <property type="entry name" value="PHYHIP/PHYHIPL"/>
</dbReference>
<reference evidence="2" key="1">
    <citation type="journal article" date="2023" name="Mol. Biol. Evol.">
        <title>Third-Generation Sequencing Reveals the Adaptive Role of the Epigenome in Three Deep-Sea Polychaetes.</title>
        <authorList>
            <person name="Perez M."/>
            <person name="Aroh O."/>
            <person name="Sun Y."/>
            <person name="Lan Y."/>
            <person name="Juniper S.K."/>
            <person name="Young C.R."/>
            <person name="Angers B."/>
            <person name="Qian P.Y."/>
        </authorList>
    </citation>
    <scope>NUCLEOTIDE SEQUENCE</scope>
    <source>
        <strain evidence="2">P08H-3</strain>
    </source>
</reference>
<evidence type="ECO:0000313" key="2">
    <source>
        <dbReference type="EMBL" id="KAK2145768.1"/>
    </source>
</evidence>
<dbReference type="PANTHER" id="PTHR15698">
    <property type="entry name" value="PROTEIN CBG15099"/>
    <property type="match status" value="1"/>
</dbReference>
<protein>
    <recommendedName>
        <fullName evidence="1">Phytanoyl-CoA hydroxylase-interacting protein-like C-terminal domain-containing protein</fullName>
    </recommendedName>
</protein>
<comment type="caution">
    <text evidence="2">The sequence shown here is derived from an EMBL/GenBank/DDBJ whole genome shotgun (WGS) entry which is preliminary data.</text>
</comment>
<dbReference type="PANTHER" id="PTHR15698:SF10">
    <property type="entry name" value="PHYTANOYL-COA HYDROXYLASE-INTERACTING PROTEIN-LIKE C-TERMINAL DOMAIN-CONTAINING PROTEIN"/>
    <property type="match status" value="1"/>
</dbReference>
<evidence type="ECO:0000259" key="1">
    <source>
        <dbReference type="Pfam" id="PF19281"/>
    </source>
</evidence>
<sequence length="229" mass="25673">MAGGNDMYTRNEMVEMMTKANNYVRGGILWECSHFMRDKGEDYFEDIQLRNNGIMRPYPKDGHGSQQSPIVGNLNGLFFSTSVDDLAIQSSIYGSKRFKIEASALIDSSTRAYFGDFYCVPGRRTPRPHYIKLILTKCGTAADNFCRSHLVSLDLSNNPFCTIVHETDGVGVRIISKDHLHVEILYTEEINIQQMLTGGRATLTNVNVARLGANLRSPRSKTQNCVYCG</sequence>
<name>A0AAD9J449_9ANNE</name>
<dbReference type="Pfam" id="PF19281">
    <property type="entry name" value="PHYHIP_C"/>
    <property type="match status" value="1"/>
</dbReference>
<feature type="domain" description="Phytanoyl-CoA hydroxylase-interacting protein-like C-terminal" evidence="1">
    <location>
        <begin position="13"/>
        <end position="193"/>
    </location>
</feature>
<evidence type="ECO:0000313" key="3">
    <source>
        <dbReference type="Proteomes" id="UP001208570"/>
    </source>
</evidence>
<proteinExistence type="predicted"/>
<dbReference type="EMBL" id="JAODUP010000659">
    <property type="protein sequence ID" value="KAK2145768.1"/>
    <property type="molecule type" value="Genomic_DNA"/>
</dbReference>